<dbReference type="Gene3D" id="2.40.10.10">
    <property type="entry name" value="Trypsin-like serine proteases"/>
    <property type="match status" value="2"/>
</dbReference>
<dbReference type="Pfam" id="PF13365">
    <property type="entry name" value="Trypsin_2"/>
    <property type="match status" value="1"/>
</dbReference>
<dbReference type="NCBIfam" id="NF033740">
    <property type="entry name" value="MarP_fam_protase"/>
    <property type="match status" value="1"/>
</dbReference>
<protein>
    <submittedName>
        <fullName evidence="9">MarP family serine protease</fullName>
    </submittedName>
</protein>
<comment type="similarity">
    <text evidence="2">Belongs to the peptidase S1C family.</text>
</comment>
<feature type="transmembrane region" description="Helical" evidence="8">
    <location>
        <begin position="6"/>
        <end position="24"/>
    </location>
</feature>
<evidence type="ECO:0000256" key="1">
    <source>
        <dbReference type="ARBA" id="ARBA00004141"/>
    </source>
</evidence>
<dbReference type="SUPFAM" id="SSF50494">
    <property type="entry name" value="Trypsin-like serine proteases"/>
    <property type="match status" value="1"/>
</dbReference>
<sequence length="392" mass="39061">MAVGLLLDIVVIVVGIAAVITGCARGLLRALGSFAGLAAGGAAALFVMPFVSSRVDLAGWNVAAAVLAGLLLVGLGIGIGEGIARAIRRPVHRVGLGPIERLLGGVVSLAVVWATLVIFAMSVGSLGIPGATQAVSASKILSFVTDATPAPVESGLSRLRAIVITDGIPTVLDAAGAGTSEVPNANADTAALRAASQSVPRITTNAPSCNTMGSGSGFIIDGDTVMTNAHVVAGARDVVVEAPGAFPRSASVVYFDPDADIAVLDVPGLGGQALPFAPTPETGSTVFFQGYPYGGPFTSRSAAVDGTQQTIVNDIYERSTVTRSVTRLAGTVEPGNSGGPVLTADGAVAGMIFARSDAAANVGYALSMEEISPVLALAPSLDRPVSTGACSS</sequence>
<dbReference type="InterPro" id="IPR009003">
    <property type="entry name" value="Peptidase_S1_PA"/>
</dbReference>
<accession>A0A939TRE2</accession>
<dbReference type="InterPro" id="IPR043504">
    <property type="entry name" value="Peptidase_S1_PA_chymotrypsin"/>
</dbReference>
<comment type="caution">
    <text evidence="9">The sequence shown here is derived from an EMBL/GenBank/DDBJ whole genome shotgun (WGS) entry which is preliminary data.</text>
</comment>
<dbReference type="PANTHER" id="PTHR43343">
    <property type="entry name" value="PEPTIDASE S12"/>
    <property type="match status" value="1"/>
</dbReference>
<dbReference type="GO" id="GO:0016020">
    <property type="term" value="C:membrane"/>
    <property type="evidence" value="ECO:0007669"/>
    <property type="project" value="UniProtKB-SubCell"/>
</dbReference>
<dbReference type="AlphaFoldDB" id="A0A939TRE2"/>
<evidence type="ECO:0000313" key="9">
    <source>
        <dbReference type="EMBL" id="MBO2989922.1"/>
    </source>
</evidence>
<dbReference type="GO" id="GO:0009403">
    <property type="term" value="P:toxin biosynthetic process"/>
    <property type="evidence" value="ECO:0007669"/>
    <property type="project" value="InterPro"/>
</dbReference>
<feature type="transmembrane region" description="Helical" evidence="8">
    <location>
        <begin position="57"/>
        <end position="80"/>
    </location>
</feature>
<dbReference type="EMBL" id="JAGFBF010000005">
    <property type="protein sequence ID" value="MBO2989922.1"/>
    <property type="molecule type" value="Genomic_DNA"/>
</dbReference>
<keyword evidence="6 8" id="KW-1133">Transmembrane helix</keyword>
<evidence type="ECO:0000313" key="10">
    <source>
        <dbReference type="Proteomes" id="UP000668403"/>
    </source>
</evidence>
<comment type="subcellular location">
    <subcellularLocation>
        <location evidence="1">Membrane</location>
        <topology evidence="1">Multi-pass membrane protein</topology>
    </subcellularLocation>
</comment>
<name>A0A939TRE2_9MICO</name>
<evidence type="ECO:0000256" key="5">
    <source>
        <dbReference type="ARBA" id="ARBA00022801"/>
    </source>
</evidence>
<keyword evidence="5" id="KW-0378">Hydrolase</keyword>
<gene>
    <name evidence="9" type="ORF">J4H85_07930</name>
</gene>
<organism evidence="9 10">
    <name type="scientific">Leucobacter tardus</name>
    <dbReference type="NCBI Taxonomy" id="501483"/>
    <lineage>
        <taxon>Bacteria</taxon>
        <taxon>Bacillati</taxon>
        <taxon>Actinomycetota</taxon>
        <taxon>Actinomycetes</taxon>
        <taxon>Micrococcales</taxon>
        <taxon>Microbacteriaceae</taxon>
        <taxon>Leucobacter</taxon>
    </lineage>
</organism>
<dbReference type="GO" id="GO:0004252">
    <property type="term" value="F:serine-type endopeptidase activity"/>
    <property type="evidence" value="ECO:0007669"/>
    <property type="project" value="InterPro"/>
</dbReference>
<dbReference type="RefSeq" id="WP_208238523.1">
    <property type="nucleotide sequence ID" value="NZ_BAAAQU010000002.1"/>
</dbReference>
<evidence type="ECO:0000256" key="6">
    <source>
        <dbReference type="ARBA" id="ARBA00022989"/>
    </source>
</evidence>
<keyword evidence="4 8" id="KW-0812">Transmembrane</keyword>
<dbReference type="GO" id="GO:0006508">
    <property type="term" value="P:proteolysis"/>
    <property type="evidence" value="ECO:0007669"/>
    <property type="project" value="UniProtKB-KW"/>
</dbReference>
<evidence type="ECO:0000256" key="7">
    <source>
        <dbReference type="ARBA" id="ARBA00023136"/>
    </source>
</evidence>
<keyword evidence="3 9" id="KW-0645">Protease</keyword>
<evidence type="ECO:0000256" key="8">
    <source>
        <dbReference type="SAM" id="Phobius"/>
    </source>
</evidence>
<dbReference type="InterPro" id="IPR047680">
    <property type="entry name" value="MarP-like"/>
</dbReference>
<dbReference type="InterPro" id="IPR003825">
    <property type="entry name" value="Colicin-V_CvpA"/>
</dbReference>
<dbReference type="Proteomes" id="UP000668403">
    <property type="component" value="Unassembled WGS sequence"/>
</dbReference>
<keyword evidence="10" id="KW-1185">Reference proteome</keyword>
<evidence type="ECO:0000256" key="2">
    <source>
        <dbReference type="ARBA" id="ARBA00010541"/>
    </source>
</evidence>
<feature type="transmembrane region" description="Helical" evidence="8">
    <location>
        <begin position="101"/>
        <end position="123"/>
    </location>
</feature>
<keyword evidence="7 8" id="KW-0472">Membrane</keyword>
<dbReference type="PRINTS" id="PR00834">
    <property type="entry name" value="PROTEASES2C"/>
</dbReference>
<proteinExistence type="inferred from homology"/>
<evidence type="ECO:0000256" key="3">
    <source>
        <dbReference type="ARBA" id="ARBA00022670"/>
    </source>
</evidence>
<dbReference type="PANTHER" id="PTHR43343:SF3">
    <property type="entry name" value="PROTEASE DO-LIKE 8, CHLOROPLASTIC"/>
    <property type="match status" value="1"/>
</dbReference>
<dbReference type="Pfam" id="PF02674">
    <property type="entry name" value="Colicin_V"/>
    <property type="match status" value="1"/>
</dbReference>
<reference evidence="9" key="1">
    <citation type="submission" date="2021-03" db="EMBL/GenBank/DDBJ databases">
        <title>Leucobacter chromiisoli sp. nov., isolated from chromium-containing soil of chemical plant.</title>
        <authorList>
            <person name="Xu Z."/>
        </authorList>
    </citation>
    <scope>NUCLEOTIDE SEQUENCE</scope>
    <source>
        <strain evidence="9">K 70/01</strain>
    </source>
</reference>
<dbReference type="InterPro" id="IPR001940">
    <property type="entry name" value="Peptidase_S1C"/>
</dbReference>
<feature type="transmembrane region" description="Helical" evidence="8">
    <location>
        <begin position="31"/>
        <end position="51"/>
    </location>
</feature>
<evidence type="ECO:0000256" key="4">
    <source>
        <dbReference type="ARBA" id="ARBA00022692"/>
    </source>
</evidence>
<dbReference type="InterPro" id="IPR051201">
    <property type="entry name" value="Chloro_Bact_Ser_Proteases"/>
</dbReference>